<dbReference type="Pfam" id="PF04043">
    <property type="entry name" value="PMEI"/>
    <property type="match status" value="1"/>
</dbReference>
<evidence type="ECO:0000256" key="3">
    <source>
        <dbReference type="ARBA" id="ARBA00038471"/>
    </source>
</evidence>
<dbReference type="KEGG" id="nta:107818812"/>
<dbReference type="SUPFAM" id="SSF101148">
    <property type="entry name" value="Plant invertase/pectin methylesterase inhibitor"/>
    <property type="match status" value="1"/>
</dbReference>
<proteinExistence type="inferred from homology"/>
<dbReference type="OrthoDB" id="1915198at2759"/>
<evidence type="ECO:0000313" key="6">
    <source>
        <dbReference type="RefSeq" id="XP_016500346.1"/>
    </source>
</evidence>
<keyword evidence="1 4" id="KW-0732">Signal</keyword>
<protein>
    <recommendedName>
        <fullName evidence="5">Pectinesterase inhibitor domain-containing protein</fullName>
    </recommendedName>
</protein>
<dbReference type="SMART" id="SM00856">
    <property type="entry name" value="PMEI"/>
    <property type="match status" value="1"/>
</dbReference>
<dbReference type="OMA" id="TKFDNWS"/>
<dbReference type="AlphaFoldDB" id="A0A1S4CGV1"/>
<dbReference type="GO" id="GO:0009827">
    <property type="term" value="P:plant-type cell wall modification"/>
    <property type="evidence" value="ECO:0000318"/>
    <property type="project" value="GO_Central"/>
</dbReference>
<reference evidence="6" key="1">
    <citation type="submission" date="2025-08" db="UniProtKB">
        <authorList>
            <consortium name="RefSeq"/>
        </authorList>
    </citation>
    <scope>IDENTIFICATION</scope>
</reference>
<dbReference type="PANTHER" id="PTHR35357">
    <property type="entry name" value="OS02G0537100 PROTEIN"/>
    <property type="match status" value="1"/>
</dbReference>
<dbReference type="Gene3D" id="1.20.140.40">
    <property type="entry name" value="Invertase/pectin methylesterase inhibitor family protein"/>
    <property type="match status" value="1"/>
</dbReference>
<evidence type="ECO:0000259" key="5">
    <source>
        <dbReference type="SMART" id="SM00856"/>
    </source>
</evidence>
<dbReference type="PaxDb" id="4097-A0A1S4CGV1"/>
<dbReference type="NCBIfam" id="TIGR01614">
    <property type="entry name" value="PME_inhib"/>
    <property type="match status" value="1"/>
</dbReference>
<dbReference type="InterPro" id="IPR006501">
    <property type="entry name" value="Pectinesterase_inhib_dom"/>
</dbReference>
<dbReference type="GO" id="GO:0009505">
    <property type="term" value="C:plant-type cell wall"/>
    <property type="evidence" value="ECO:0000318"/>
    <property type="project" value="GO_Central"/>
</dbReference>
<evidence type="ECO:0000256" key="2">
    <source>
        <dbReference type="ARBA" id="ARBA00023157"/>
    </source>
</evidence>
<name>A0A1S4CGV1_TOBAC</name>
<gene>
    <name evidence="6" type="primary">LOC107818812</name>
</gene>
<feature type="domain" description="Pectinesterase inhibitor" evidence="5">
    <location>
        <begin position="48"/>
        <end position="169"/>
    </location>
</feature>
<evidence type="ECO:0000256" key="1">
    <source>
        <dbReference type="ARBA" id="ARBA00022729"/>
    </source>
</evidence>
<accession>A0A1S4CGV1</accession>
<keyword evidence="2" id="KW-1015">Disulfide bond</keyword>
<evidence type="ECO:0000256" key="4">
    <source>
        <dbReference type="SAM" id="SignalP"/>
    </source>
</evidence>
<dbReference type="InterPro" id="IPR035513">
    <property type="entry name" value="Invertase/methylesterase_inhib"/>
</dbReference>
<feature type="chain" id="PRO_5010284781" description="Pectinesterase inhibitor domain-containing protein" evidence="4">
    <location>
        <begin position="24"/>
        <end position="182"/>
    </location>
</feature>
<feature type="signal peptide" evidence="4">
    <location>
        <begin position="1"/>
        <end position="23"/>
    </location>
</feature>
<dbReference type="GO" id="GO:0004857">
    <property type="term" value="F:enzyme inhibitor activity"/>
    <property type="evidence" value="ECO:0000318"/>
    <property type="project" value="GO_Central"/>
</dbReference>
<dbReference type="PANTHER" id="PTHR35357:SF8">
    <property type="entry name" value="OS01G0111000 PROTEIN"/>
    <property type="match status" value="1"/>
</dbReference>
<sequence>MALRMNKIVLVISLSFFLISSEANPISHVSYISSTPDVSPVASPVIPTETADVDAGNSNGASVKNLVGSLMVSSISKTEDFVNKVVEKRLARIVDAYKKDCLETCKEVYEDAVDAMKETLEDVNEGNYYKANVDVSAMSSNMETCKECVNAIYGQDPEFTKFDNWAQAIIEDALTRITSVSS</sequence>
<organism evidence="6">
    <name type="scientific">Nicotiana tabacum</name>
    <name type="common">Common tobacco</name>
    <dbReference type="NCBI Taxonomy" id="4097"/>
    <lineage>
        <taxon>Eukaryota</taxon>
        <taxon>Viridiplantae</taxon>
        <taxon>Streptophyta</taxon>
        <taxon>Embryophyta</taxon>
        <taxon>Tracheophyta</taxon>
        <taxon>Spermatophyta</taxon>
        <taxon>Magnoliopsida</taxon>
        <taxon>eudicotyledons</taxon>
        <taxon>Gunneridae</taxon>
        <taxon>Pentapetalae</taxon>
        <taxon>asterids</taxon>
        <taxon>lamiids</taxon>
        <taxon>Solanales</taxon>
        <taxon>Solanaceae</taxon>
        <taxon>Nicotianoideae</taxon>
        <taxon>Nicotianeae</taxon>
        <taxon>Nicotiana</taxon>
    </lineage>
</organism>
<dbReference type="RefSeq" id="XP_016500346.1">
    <property type="nucleotide sequence ID" value="XM_016644860.1"/>
</dbReference>
<comment type="similarity">
    <text evidence="3">Belongs to the PMEI family.</text>
</comment>